<protein>
    <submittedName>
        <fullName evidence="4">Uncharacterized protein</fullName>
    </submittedName>
</protein>
<dbReference type="InterPro" id="IPR031722">
    <property type="entry name" value="Coilin_N"/>
</dbReference>
<feature type="compositionally biased region" description="Polar residues" evidence="1">
    <location>
        <begin position="88"/>
        <end position="98"/>
    </location>
</feature>
<feature type="region of interest" description="Disordered" evidence="1">
    <location>
        <begin position="88"/>
        <end position="118"/>
    </location>
</feature>
<evidence type="ECO:0000313" key="4">
    <source>
        <dbReference type="EnsemblMetazoa" id="LLOJ005820-PA"/>
    </source>
</evidence>
<dbReference type="GO" id="GO:0030620">
    <property type="term" value="F:U2 snRNA binding"/>
    <property type="evidence" value="ECO:0007669"/>
    <property type="project" value="TreeGrafter"/>
</dbReference>
<dbReference type="InterPro" id="IPR024822">
    <property type="entry name" value="Coilin"/>
</dbReference>
<feature type="compositionally biased region" description="Low complexity" evidence="1">
    <location>
        <begin position="250"/>
        <end position="260"/>
    </location>
</feature>
<dbReference type="GO" id="GO:0030619">
    <property type="term" value="F:U1 snRNA binding"/>
    <property type="evidence" value="ECO:0007669"/>
    <property type="project" value="TreeGrafter"/>
</dbReference>
<dbReference type="GO" id="GO:0000387">
    <property type="term" value="P:spliceosomal snRNP assembly"/>
    <property type="evidence" value="ECO:0007669"/>
    <property type="project" value="TreeGrafter"/>
</dbReference>
<dbReference type="AlphaFoldDB" id="A0A1B0CMD2"/>
<dbReference type="GO" id="GO:0015030">
    <property type="term" value="C:Cajal body"/>
    <property type="evidence" value="ECO:0007669"/>
    <property type="project" value="TreeGrafter"/>
</dbReference>
<organism evidence="4 5">
    <name type="scientific">Lutzomyia longipalpis</name>
    <name type="common">Sand fly</name>
    <dbReference type="NCBI Taxonomy" id="7200"/>
    <lineage>
        <taxon>Eukaryota</taxon>
        <taxon>Metazoa</taxon>
        <taxon>Ecdysozoa</taxon>
        <taxon>Arthropoda</taxon>
        <taxon>Hexapoda</taxon>
        <taxon>Insecta</taxon>
        <taxon>Pterygota</taxon>
        <taxon>Neoptera</taxon>
        <taxon>Endopterygota</taxon>
        <taxon>Diptera</taxon>
        <taxon>Nematocera</taxon>
        <taxon>Psychodoidea</taxon>
        <taxon>Psychodidae</taxon>
        <taxon>Lutzomyia</taxon>
        <taxon>Lutzomyia</taxon>
    </lineage>
</organism>
<dbReference type="VEuPathDB" id="VectorBase:LLONM1_012009"/>
<feature type="domain" description="Coilin N-terminal" evidence="2">
    <location>
        <begin position="17"/>
        <end position="137"/>
    </location>
</feature>
<accession>A0A1B0CMD2</accession>
<dbReference type="VEuPathDB" id="VectorBase:LLOJ005820"/>
<feature type="region of interest" description="Disordered" evidence="1">
    <location>
        <begin position="332"/>
        <end position="351"/>
    </location>
</feature>
<proteinExistence type="predicted"/>
<dbReference type="Proteomes" id="UP000092461">
    <property type="component" value="Unassembled WGS sequence"/>
</dbReference>
<keyword evidence="5" id="KW-1185">Reference proteome</keyword>
<dbReference type="Pfam" id="PF15862">
    <property type="entry name" value="Coilin_N"/>
    <property type="match status" value="1"/>
</dbReference>
<feature type="compositionally biased region" description="Basic residues" evidence="1">
    <location>
        <begin position="153"/>
        <end position="165"/>
    </location>
</feature>
<reference evidence="4" key="1">
    <citation type="submission" date="2020-05" db="UniProtKB">
        <authorList>
            <consortium name="EnsemblMetazoa"/>
        </authorList>
    </citation>
    <scope>IDENTIFICATION</scope>
    <source>
        <strain evidence="4">Jacobina</strain>
    </source>
</reference>
<dbReference type="InterPro" id="IPR056398">
    <property type="entry name" value="Tudor_Coilin"/>
</dbReference>
<feature type="region of interest" description="Disordered" evidence="1">
    <location>
        <begin position="235"/>
        <end position="260"/>
    </location>
</feature>
<feature type="domain" description="Coilin tudor" evidence="3">
    <location>
        <begin position="274"/>
        <end position="371"/>
    </location>
</feature>
<name>A0A1B0CMD2_LUTLO</name>
<feature type="region of interest" description="Disordered" evidence="1">
    <location>
        <begin position="151"/>
        <end position="175"/>
    </location>
</feature>
<dbReference type="PANTHER" id="PTHR15197">
    <property type="entry name" value="COILIN P80"/>
    <property type="match status" value="1"/>
</dbReference>
<dbReference type="EMBL" id="AJWK01018607">
    <property type="status" value="NOT_ANNOTATED_CDS"/>
    <property type="molecule type" value="Genomic_DNA"/>
</dbReference>
<evidence type="ECO:0000313" key="5">
    <source>
        <dbReference type="Proteomes" id="UP000092461"/>
    </source>
</evidence>
<evidence type="ECO:0000259" key="2">
    <source>
        <dbReference type="Pfam" id="PF15862"/>
    </source>
</evidence>
<dbReference type="Pfam" id="PF23086">
    <property type="entry name" value="Tudor_Coilin"/>
    <property type="match status" value="1"/>
</dbReference>
<dbReference type="EnsemblMetazoa" id="LLOJ005820-RA">
    <property type="protein sequence ID" value="LLOJ005820-PA"/>
    <property type="gene ID" value="LLOJ005820"/>
</dbReference>
<evidence type="ECO:0000259" key="3">
    <source>
        <dbReference type="Pfam" id="PF23086"/>
    </source>
</evidence>
<dbReference type="PANTHER" id="PTHR15197:SF0">
    <property type="entry name" value="COILIN"/>
    <property type="match status" value="1"/>
</dbReference>
<evidence type="ECO:0000256" key="1">
    <source>
        <dbReference type="SAM" id="MobiDB-lite"/>
    </source>
</evidence>
<sequence length="381" mass="43000">MEAVETKRFSFPVKVILQEFFTDHRQKAYICVKGHWRTIRDLQNHIVNLFSLSHEVFLTDTEGFLYPAQESIDIIQQGNSVILVNRENQSTEEPQTLPENGKVSKTFKPPRNSTPFLNGQPAAVEEFEVTETPIVGVPPPKENGAVLPEVREKQKRRKRVRKRKKNNTDVLEDSSSILEEPADNLKRLKGSKSATHIRFGGSVEGDDESGAVDDNLQITDTPHGQSQMIVSRTLHRTTQQSPEAEKSTAKLTKSLNKSNMSSKLRERLPNLDVPLLKKLPKKDDVIAFKVLKMGETYEPVLSNYIIGIVEMVNREKNEVSLLLLSGEDELKPPQGKFSLPDTPSAQSEDNDEILDDDLFVENFSKLQDVRKLDLAKLGTTF</sequence>